<name>A0A221W5Z9_9PSEU</name>
<keyword evidence="3" id="KW-1185">Reference proteome</keyword>
<dbReference type="Proteomes" id="UP000204221">
    <property type="component" value="Chromosome"/>
</dbReference>
<dbReference type="EMBL" id="CP022521">
    <property type="protein sequence ID" value="ASO21141.1"/>
    <property type="molecule type" value="Genomic_DNA"/>
</dbReference>
<proteinExistence type="predicted"/>
<evidence type="ECO:0000313" key="2">
    <source>
        <dbReference type="EMBL" id="ASO21141.1"/>
    </source>
</evidence>
<evidence type="ECO:0000256" key="1">
    <source>
        <dbReference type="SAM" id="MobiDB-lite"/>
    </source>
</evidence>
<dbReference type="KEGG" id="ahg:AHOG_17580"/>
<organism evidence="2 3">
    <name type="scientific">Actinoalloteichus hoggarensis</name>
    <dbReference type="NCBI Taxonomy" id="1470176"/>
    <lineage>
        <taxon>Bacteria</taxon>
        <taxon>Bacillati</taxon>
        <taxon>Actinomycetota</taxon>
        <taxon>Actinomycetes</taxon>
        <taxon>Pseudonocardiales</taxon>
        <taxon>Pseudonocardiaceae</taxon>
        <taxon>Actinoalloteichus</taxon>
    </lineage>
</organism>
<sequence length="64" mass="7129">MRSGRLITARAVGRLAHRLPRFARSRRDRPDRRPVQCGGVPDPHTKGISIVTDVEPRAAVFDLA</sequence>
<accession>A0A221W5Z9</accession>
<reference evidence="2 3" key="1">
    <citation type="submission" date="2017-07" db="EMBL/GenBank/DDBJ databases">
        <title>Complete genome sequence of Actinoalloteichus hoggarensis DSM 45943, type strain of Actinoalloteichus hoggarensis.</title>
        <authorList>
            <person name="Ruckert C."/>
            <person name="Nouioui I."/>
            <person name="Willmese J."/>
            <person name="van Wezel G."/>
            <person name="Klenk H.-P."/>
            <person name="Kalinowski J."/>
            <person name="Zotchev S.B."/>
        </authorList>
    </citation>
    <scope>NUCLEOTIDE SEQUENCE [LARGE SCALE GENOMIC DNA]</scope>
    <source>
        <strain evidence="2 3">DSM 45943</strain>
    </source>
</reference>
<gene>
    <name evidence="2" type="ORF">AHOG_17580</name>
</gene>
<evidence type="ECO:0000313" key="3">
    <source>
        <dbReference type="Proteomes" id="UP000204221"/>
    </source>
</evidence>
<protein>
    <submittedName>
        <fullName evidence="2">Uncharacterized protein</fullName>
    </submittedName>
</protein>
<feature type="region of interest" description="Disordered" evidence="1">
    <location>
        <begin position="24"/>
        <end position="47"/>
    </location>
</feature>
<dbReference type="AlphaFoldDB" id="A0A221W5Z9"/>